<dbReference type="RefSeq" id="WP_149403787.1">
    <property type="nucleotide sequence ID" value="NZ_BIXY01000087.1"/>
</dbReference>
<evidence type="ECO:0000313" key="10">
    <source>
        <dbReference type="EMBL" id="GCF10932.1"/>
    </source>
</evidence>
<dbReference type="Pfam" id="PF12698">
    <property type="entry name" value="ABC2_membrane_3"/>
    <property type="match status" value="1"/>
</dbReference>
<dbReference type="InterPro" id="IPR047817">
    <property type="entry name" value="ABC2_TM_bact-type"/>
</dbReference>
<organism evidence="10 11">
    <name type="scientific">Dictyobacter arantiisoli</name>
    <dbReference type="NCBI Taxonomy" id="2014874"/>
    <lineage>
        <taxon>Bacteria</taxon>
        <taxon>Bacillati</taxon>
        <taxon>Chloroflexota</taxon>
        <taxon>Ktedonobacteria</taxon>
        <taxon>Ktedonobacterales</taxon>
        <taxon>Dictyobacteraceae</taxon>
        <taxon>Dictyobacter</taxon>
    </lineage>
</organism>
<evidence type="ECO:0000256" key="7">
    <source>
        <dbReference type="ARBA" id="ARBA00023136"/>
    </source>
</evidence>
<evidence type="ECO:0000256" key="1">
    <source>
        <dbReference type="ARBA" id="ARBA00004651"/>
    </source>
</evidence>
<evidence type="ECO:0000256" key="6">
    <source>
        <dbReference type="ARBA" id="ARBA00022989"/>
    </source>
</evidence>
<feature type="transmembrane region" description="Helical" evidence="8">
    <location>
        <begin position="301"/>
        <end position="324"/>
    </location>
</feature>
<dbReference type="PROSITE" id="PS51012">
    <property type="entry name" value="ABC_TM2"/>
    <property type="match status" value="1"/>
</dbReference>
<keyword evidence="5 8" id="KW-0812">Transmembrane</keyword>
<reference evidence="10 11" key="1">
    <citation type="submission" date="2019-01" db="EMBL/GenBank/DDBJ databases">
        <title>Draft genome sequence of Dictyobacter sp. Uno17.</title>
        <authorList>
            <person name="Wang C.M."/>
            <person name="Zheng Y."/>
            <person name="Sakai Y."/>
            <person name="Abe K."/>
            <person name="Yokota A."/>
            <person name="Yabe S."/>
        </authorList>
    </citation>
    <scope>NUCLEOTIDE SEQUENCE [LARGE SCALE GENOMIC DNA]</scope>
    <source>
        <strain evidence="10 11">Uno17</strain>
    </source>
</reference>
<proteinExistence type="inferred from homology"/>
<feature type="transmembrane region" description="Helical" evidence="8">
    <location>
        <begin position="336"/>
        <end position="354"/>
    </location>
</feature>
<keyword evidence="3" id="KW-0813">Transport</keyword>
<protein>
    <recommendedName>
        <fullName evidence="9">ABC transmembrane type-2 domain-containing protein</fullName>
    </recommendedName>
</protein>
<dbReference type="Proteomes" id="UP000322530">
    <property type="component" value="Unassembled WGS sequence"/>
</dbReference>
<dbReference type="GO" id="GO:0140359">
    <property type="term" value="F:ABC-type transporter activity"/>
    <property type="evidence" value="ECO:0007669"/>
    <property type="project" value="InterPro"/>
</dbReference>
<keyword evidence="4" id="KW-1003">Cell membrane</keyword>
<evidence type="ECO:0000256" key="4">
    <source>
        <dbReference type="ARBA" id="ARBA00022475"/>
    </source>
</evidence>
<evidence type="ECO:0000259" key="9">
    <source>
        <dbReference type="PROSITE" id="PS51012"/>
    </source>
</evidence>
<keyword evidence="7 8" id="KW-0472">Membrane</keyword>
<gene>
    <name evidence="10" type="ORF">KDI_44960</name>
</gene>
<evidence type="ECO:0000256" key="3">
    <source>
        <dbReference type="ARBA" id="ARBA00022448"/>
    </source>
</evidence>
<feature type="transmembrane region" description="Helical" evidence="8">
    <location>
        <begin position="21"/>
        <end position="44"/>
    </location>
</feature>
<dbReference type="AlphaFoldDB" id="A0A5A5THZ7"/>
<keyword evidence="6 8" id="KW-1133">Transmembrane helix</keyword>
<comment type="similarity">
    <text evidence="2">Belongs to the ABC-2 integral membrane protein family.</text>
</comment>
<evidence type="ECO:0000256" key="8">
    <source>
        <dbReference type="SAM" id="Phobius"/>
    </source>
</evidence>
<comment type="subcellular location">
    <subcellularLocation>
        <location evidence="1">Cell membrane</location>
        <topology evidence="1">Multi-pass membrane protein</topology>
    </subcellularLocation>
</comment>
<keyword evidence="11" id="KW-1185">Reference proteome</keyword>
<evidence type="ECO:0000256" key="5">
    <source>
        <dbReference type="ARBA" id="ARBA00022692"/>
    </source>
</evidence>
<dbReference type="InterPro" id="IPR051449">
    <property type="entry name" value="ABC-2_transporter_component"/>
</dbReference>
<dbReference type="OrthoDB" id="3078158at2"/>
<dbReference type="InterPro" id="IPR013525">
    <property type="entry name" value="ABC2_TM"/>
</dbReference>
<feature type="transmembrane region" description="Helical" evidence="8">
    <location>
        <begin position="394"/>
        <end position="412"/>
    </location>
</feature>
<feature type="domain" description="ABC transmembrane type-2" evidence="9">
    <location>
        <begin position="192"/>
        <end position="415"/>
    </location>
</feature>
<feature type="transmembrane region" description="Helical" evidence="8">
    <location>
        <begin position="274"/>
        <end position="295"/>
    </location>
</feature>
<dbReference type="EMBL" id="BIXY01000087">
    <property type="protein sequence ID" value="GCF10932.1"/>
    <property type="molecule type" value="Genomic_DNA"/>
</dbReference>
<evidence type="ECO:0000313" key="11">
    <source>
        <dbReference type="Proteomes" id="UP000322530"/>
    </source>
</evidence>
<dbReference type="GO" id="GO:0005886">
    <property type="term" value="C:plasma membrane"/>
    <property type="evidence" value="ECO:0007669"/>
    <property type="project" value="UniProtKB-SubCell"/>
</dbReference>
<comment type="caution">
    <text evidence="10">The sequence shown here is derived from an EMBL/GenBank/DDBJ whole genome shotgun (WGS) entry which is preliminary data.</text>
</comment>
<dbReference type="PANTHER" id="PTHR30294:SF38">
    <property type="entry name" value="TRANSPORT PERMEASE PROTEIN"/>
    <property type="match status" value="1"/>
</dbReference>
<sequence length="422" mass="45445">MRTLWSIAKKDLLQVLKDRSALVLMLVVPLVLITVVGFAFGSFYGDGSSQLQITVALSNQESAHDAFIGKILTNALKINTSQLMITVHEYADPAQVISQVTSTSSDAAAVGIVIPANASQTLLNDLQQGSTPKNLVRFYSSPGSSDARVTVVQNIVHEVLQSQLVGSAGVGQVYQVCNHPGNHCAQNTMDAIAIQAALTRASIQSDQAIQSLTAGNAIKVGPFDQAVPGYAIFFSLFGLNAVAATILQEKEDGTFRRLLIAPIQKYALLGGKMLAQFLLTLAQLLILFLIGYFVFKMHIGNWLAVILLLIGTSFAATGLGMVLVSLVRSRRQISPVVSLVTLVTSAIGGAWWPLFLEPTWMQQVAKIGITAWAMEGLNGTMILGKGFTEVLPDILALLVYGLICFIFAMRFFRFQEKTAVAK</sequence>
<feature type="transmembrane region" description="Helical" evidence="8">
    <location>
        <begin position="227"/>
        <end position="247"/>
    </location>
</feature>
<accession>A0A5A5THZ7</accession>
<evidence type="ECO:0000256" key="2">
    <source>
        <dbReference type="ARBA" id="ARBA00007783"/>
    </source>
</evidence>
<dbReference type="PANTHER" id="PTHR30294">
    <property type="entry name" value="MEMBRANE COMPONENT OF ABC TRANSPORTER YHHJ-RELATED"/>
    <property type="match status" value="1"/>
</dbReference>
<name>A0A5A5THZ7_9CHLR</name>